<dbReference type="EMBL" id="WHJF01000100">
    <property type="protein sequence ID" value="NHZ65831.1"/>
    <property type="molecule type" value="Genomic_DNA"/>
</dbReference>
<keyword evidence="2" id="KW-1185">Reference proteome</keyword>
<evidence type="ECO:0000313" key="2">
    <source>
        <dbReference type="Proteomes" id="UP000610594"/>
    </source>
</evidence>
<dbReference type="Proteomes" id="UP000610594">
    <property type="component" value="Unassembled WGS sequence"/>
</dbReference>
<sequence length="235" mass="25733">MKAGEHSMDAPVAGKIKFIVYAERKGGLINPTLSDYVIVSVAYVSGKDKLKNFSPGGGGPFKLDGVPFSGPFKLANGLFIENDWRFGVREPFPTSLQGYDPGGGGNIYSKLFTAADFVPYFESESEQAGFFEKHRQHIASAPRKPAAPAPLPDFADPQLQNASLKLRELYQRYQQAVTPDEQKQLQSERHKLTMEFVSLSARRLGASSAQENDKYNKFITLIGTVLGSSALVKAP</sequence>
<evidence type="ECO:0000313" key="1">
    <source>
        <dbReference type="EMBL" id="NHZ65831.1"/>
    </source>
</evidence>
<comment type="caution">
    <text evidence="1">The sequence shown here is derived from an EMBL/GenBank/DDBJ whole genome shotgun (WGS) entry which is preliminary data.</text>
</comment>
<dbReference type="RefSeq" id="WP_167239759.1">
    <property type="nucleotide sequence ID" value="NZ_WHJF01000100.1"/>
</dbReference>
<accession>A0ABX0MTS5</accession>
<name>A0ABX0MTS5_9BURK</name>
<gene>
    <name evidence="1" type="ORF">F1735_26615</name>
</gene>
<proteinExistence type="predicted"/>
<reference evidence="1 2" key="1">
    <citation type="submission" date="2019-10" db="EMBL/GenBank/DDBJ databases">
        <title>Taxonomy of Antarctic Massilia spp.: description of Massilia rubra sp. nov., Massilia aquatica sp. nov., Massilia mucilaginosa sp. nov., Massilia frigida sp. nov. isolated from streams, lakes and regoliths.</title>
        <authorList>
            <person name="Holochova P."/>
            <person name="Sedlacek I."/>
            <person name="Kralova S."/>
            <person name="Maslanova I."/>
            <person name="Busse H.-J."/>
            <person name="Stankova E."/>
            <person name="Vrbovska V."/>
            <person name="Kovarovic V."/>
            <person name="Bartak M."/>
            <person name="Svec P."/>
            <person name="Pantucek R."/>
        </authorList>
    </citation>
    <scope>NUCLEOTIDE SEQUENCE [LARGE SCALE GENOMIC DNA]</scope>
    <source>
        <strain evidence="1 2">CCM 8694</strain>
    </source>
</reference>
<protein>
    <submittedName>
        <fullName evidence="1">Uncharacterized protein</fullName>
    </submittedName>
</protein>
<organism evidence="1 2">
    <name type="scientific">Massilia genomosp. 1</name>
    <dbReference type="NCBI Taxonomy" id="2609280"/>
    <lineage>
        <taxon>Bacteria</taxon>
        <taxon>Pseudomonadati</taxon>
        <taxon>Pseudomonadota</taxon>
        <taxon>Betaproteobacteria</taxon>
        <taxon>Burkholderiales</taxon>
        <taxon>Oxalobacteraceae</taxon>
        <taxon>Telluria group</taxon>
        <taxon>Massilia</taxon>
    </lineage>
</organism>